<dbReference type="InterPro" id="IPR007160">
    <property type="entry name" value="DUF362"/>
</dbReference>
<accession>A0A532UW14</accession>
<comment type="caution">
    <text evidence="2">The sequence shown here is derived from an EMBL/GenBank/DDBJ whole genome shotgun (WGS) entry which is preliminary data.</text>
</comment>
<evidence type="ECO:0000313" key="2">
    <source>
        <dbReference type="EMBL" id="TKJ39126.1"/>
    </source>
</evidence>
<proteinExistence type="predicted"/>
<dbReference type="AlphaFoldDB" id="A0A532UW14"/>
<name>A0A532UW14_UNCL8</name>
<evidence type="ECO:0000259" key="1">
    <source>
        <dbReference type="Pfam" id="PF04015"/>
    </source>
</evidence>
<dbReference type="PROSITE" id="PS51318">
    <property type="entry name" value="TAT"/>
    <property type="match status" value="1"/>
</dbReference>
<dbReference type="Pfam" id="PF04015">
    <property type="entry name" value="DUF362"/>
    <property type="match status" value="1"/>
</dbReference>
<evidence type="ECO:0000313" key="3">
    <source>
        <dbReference type="Proteomes" id="UP000319619"/>
    </source>
</evidence>
<dbReference type="InterPro" id="IPR013783">
    <property type="entry name" value="Ig-like_fold"/>
</dbReference>
<sequence>MKKGRESKGINRRTFIKTATGAAAAFSIPTGAFHILSRKSEATDLWRDPRVVTIKDVASHQGSQLDQSIVQVMMDEAIRRYTEINNIGEAYHAIFPNITTDDVIGIKVNCINSSLPTHPEMVNALINGLTQMDVGGSPFPENNVIIWDRSSWELSNSGYTLNSGATGVRCMGTNSVGYNSLYLNCAGSYQHPSNILTDYCNYLIDFAVLKNHSTAGITLAMKNHLGSIQSPGSLHPGYCDPYIPALNQQIRDVLAVEETLHIIDAVFGCYSGGPGGSPNMVYEGIIMGEDRVAIDAVGRDILDDAGCSTIYRATHVDTAANPPYSLGVANLSSIEQIVVEDPSTKVRNLQVTKNYPDVTLDWSTPEYSGVYKVQRSIDPEFGTYDEIATLNENSYIDAGILTSNDKYFYRVVKTWG</sequence>
<dbReference type="InterPro" id="IPR006311">
    <property type="entry name" value="TAT_signal"/>
</dbReference>
<organism evidence="2 3">
    <name type="scientific">candidate division LCP-89 bacterium B3_LCP</name>
    <dbReference type="NCBI Taxonomy" id="2012998"/>
    <lineage>
        <taxon>Bacteria</taxon>
        <taxon>Pseudomonadati</taxon>
        <taxon>Bacteria division LCP-89</taxon>
    </lineage>
</organism>
<reference evidence="2 3" key="1">
    <citation type="submission" date="2017-06" db="EMBL/GenBank/DDBJ databases">
        <title>Novel microbial phyla capable of carbon fixation and sulfur reduction in deep-sea sediments.</title>
        <authorList>
            <person name="Huang J."/>
            <person name="Baker B."/>
            <person name="Wang Y."/>
        </authorList>
    </citation>
    <scope>NUCLEOTIDE SEQUENCE [LARGE SCALE GENOMIC DNA]</scope>
    <source>
        <strain evidence="2">B3_LCP</strain>
    </source>
</reference>
<gene>
    <name evidence="2" type="ORF">CEE37_11955</name>
</gene>
<dbReference type="Gene3D" id="2.60.40.10">
    <property type="entry name" value="Immunoglobulins"/>
    <property type="match status" value="1"/>
</dbReference>
<dbReference type="Proteomes" id="UP000319619">
    <property type="component" value="Unassembled WGS sequence"/>
</dbReference>
<feature type="domain" description="DUF362" evidence="1">
    <location>
        <begin position="104"/>
        <end position="298"/>
    </location>
</feature>
<dbReference type="EMBL" id="NJBN01000008">
    <property type="protein sequence ID" value="TKJ39126.1"/>
    <property type="molecule type" value="Genomic_DNA"/>
</dbReference>
<protein>
    <recommendedName>
        <fullName evidence="1">DUF362 domain-containing protein</fullName>
    </recommendedName>
</protein>